<evidence type="ECO:0000313" key="2">
    <source>
        <dbReference type="EMBL" id="MBB4065251.1"/>
    </source>
</evidence>
<feature type="compositionally biased region" description="Basic and acidic residues" evidence="1">
    <location>
        <begin position="22"/>
        <end position="36"/>
    </location>
</feature>
<evidence type="ECO:0000313" key="3">
    <source>
        <dbReference type="Proteomes" id="UP000528286"/>
    </source>
</evidence>
<protein>
    <submittedName>
        <fullName evidence="2">Uncharacterized protein</fullName>
    </submittedName>
</protein>
<keyword evidence="3" id="KW-1185">Reference proteome</keyword>
<accession>A0A7W6J5N7</accession>
<dbReference type="Proteomes" id="UP000528286">
    <property type="component" value="Unassembled WGS sequence"/>
</dbReference>
<proteinExistence type="predicted"/>
<dbReference type="AlphaFoldDB" id="A0A7W6J5N7"/>
<evidence type="ECO:0000256" key="1">
    <source>
        <dbReference type="SAM" id="MobiDB-lite"/>
    </source>
</evidence>
<organism evidence="2 3">
    <name type="scientific">Gellertiella hungarica</name>
    <dbReference type="NCBI Taxonomy" id="1572859"/>
    <lineage>
        <taxon>Bacteria</taxon>
        <taxon>Pseudomonadati</taxon>
        <taxon>Pseudomonadota</taxon>
        <taxon>Alphaproteobacteria</taxon>
        <taxon>Hyphomicrobiales</taxon>
        <taxon>Rhizobiaceae</taxon>
        <taxon>Gellertiella</taxon>
    </lineage>
</organism>
<dbReference type="EMBL" id="JACIEZ010000004">
    <property type="protein sequence ID" value="MBB4065251.1"/>
    <property type="molecule type" value="Genomic_DNA"/>
</dbReference>
<dbReference type="RefSeq" id="WP_183366549.1">
    <property type="nucleotide sequence ID" value="NZ_JACIEZ010000004.1"/>
</dbReference>
<gene>
    <name evidence="2" type="ORF">GGR23_002452</name>
</gene>
<comment type="caution">
    <text evidence="2">The sequence shown here is derived from an EMBL/GenBank/DDBJ whole genome shotgun (WGS) entry which is preliminary data.</text>
</comment>
<sequence>MEIFSVRSSQSFQFRHNQKSHSRPEDSYLPAKHEKSVTSFPDGDAAAASPDPLSINQIREMARNGLDSGLIDQETFATLYEGLPMQAVDPSGQIIDLSGVTDTTPFDFTRYYREQLQVASSIGDPRTARILEAVVAFLNASTIR</sequence>
<feature type="region of interest" description="Disordered" evidence="1">
    <location>
        <begin position="1"/>
        <end position="50"/>
    </location>
</feature>
<reference evidence="2 3" key="1">
    <citation type="submission" date="2020-08" db="EMBL/GenBank/DDBJ databases">
        <title>Genomic Encyclopedia of Type Strains, Phase IV (KMG-IV): sequencing the most valuable type-strain genomes for metagenomic binning, comparative biology and taxonomic classification.</title>
        <authorList>
            <person name="Goeker M."/>
        </authorList>
    </citation>
    <scope>NUCLEOTIDE SEQUENCE [LARGE SCALE GENOMIC DNA]</scope>
    <source>
        <strain evidence="2 3">DSM 29853</strain>
    </source>
</reference>
<name>A0A7W6J5N7_9HYPH</name>
<feature type="compositionally biased region" description="Low complexity" evidence="1">
    <location>
        <begin position="1"/>
        <end position="15"/>
    </location>
</feature>
<feature type="compositionally biased region" description="Low complexity" evidence="1">
    <location>
        <begin position="41"/>
        <end position="50"/>
    </location>
</feature>